<gene>
    <name evidence="2" type="ORF">PNOK_0426600</name>
</gene>
<comment type="caution">
    <text evidence="2">The sequence shown here is derived from an EMBL/GenBank/DDBJ whole genome shotgun (WGS) entry which is preliminary data.</text>
</comment>
<proteinExistence type="predicted"/>
<sequence>MSLQLLNLTEKGFEPPPTSKDINQADIDKKMSDDDNAELNAIIRVHFKSSDFNILNPPATPPVEIDHFWEVQHIVQLIKPMIGENWYERRIGDFMDLSTFVNEHRNMFQITQADNQHKKNIPLEDYPNDLFIRTYLDRRLQSGITVEDSVRALAEAMRDRVSEYSELTRRVGRELCDLMGW</sequence>
<keyword evidence="3" id="KW-1185">Reference proteome</keyword>
<dbReference type="EMBL" id="NBII01000004">
    <property type="protein sequence ID" value="PAV19332.1"/>
    <property type="molecule type" value="Genomic_DNA"/>
</dbReference>
<evidence type="ECO:0000313" key="2">
    <source>
        <dbReference type="EMBL" id="PAV19332.1"/>
    </source>
</evidence>
<reference evidence="2 3" key="1">
    <citation type="journal article" date="2017" name="Mol. Ecol.">
        <title>Comparative and population genomic landscape of Phellinus noxius: A hypervariable fungus causing root rot in trees.</title>
        <authorList>
            <person name="Chung C.L."/>
            <person name="Lee T.J."/>
            <person name="Akiba M."/>
            <person name="Lee H.H."/>
            <person name="Kuo T.H."/>
            <person name="Liu D."/>
            <person name="Ke H.M."/>
            <person name="Yokoi T."/>
            <person name="Roa M.B."/>
            <person name="Lu M.J."/>
            <person name="Chang Y.Y."/>
            <person name="Ann P.J."/>
            <person name="Tsai J.N."/>
            <person name="Chen C.Y."/>
            <person name="Tzean S.S."/>
            <person name="Ota Y."/>
            <person name="Hattori T."/>
            <person name="Sahashi N."/>
            <person name="Liou R.F."/>
            <person name="Kikuchi T."/>
            <person name="Tsai I.J."/>
        </authorList>
    </citation>
    <scope>NUCLEOTIDE SEQUENCE [LARGE SCALE GENOMIC DNA]</scope>
    <source>
        <strain evidence="2 3">FFPRI411160</strain>
    </source>
</reference>
<dbReference type="OrthoDB" id="3229978at2759"/>
<protein>
    <submittedName>
        <fullName evidence="2">Uncharacterized protein</fullName>
    </submittedName>
</protein>
<dbReference type="AlphaFoldDB" id="A0A286UIA0"/>
<accession>A0A286UIA0</accession>
<evidence type="ECO:0000256" key="1">
    <source>
        <dbReference type="SAM" id="MobiDB-lite"/>
    </source>
</evidence>
<name>A0A286UIA0_9AGAM</name>
<organism evidence="2 3">
    <name type="scientific">Pyrrhoderma noxium</name>
    <dbReference type="NCBI Taxonomy" id="2282107"/>
    <lineage>
        <taxon>Eukaryota</taxon>
        <taxon>Fungi</taxon>
        <taxon>Dikarya</taxon>
        <taxon>Basidiomycota</taxon>
        <taxon>Agaricomycotina</taxon>
        <taxon>Agaricomycetes</taxon>
        <taxon>Hymenochaetales</taxon>
        <taxon>Hymenochaetaceae</taxon>
        <taxon>Pyrrhoderma</taxon>
    </lineage>
</organism>
<dbReference type="Proteomes" id="UP000217199">
    <property type="component" value="Unassembled WGS sequence"/>
</dbReference>
<evidence type="ECO:0000313" key="3">
    <source>
        <dbReference type="Proteomes" id="UP000217199"/>
    </source>
</evidence>
<feature type="region of interest" description="Disordered" evidence="1">
    <location>
        <begin position="1"/>
        <end position="25"/>
    </location>
</feature>
<dbReference type="InParanoid" id="A0A286UIA0"/>